<accession>A0A139HN14</accession>
<proteinExistence type="inferred from homology"/>
<evidence type="ECO:0000256" key="2">
    <source>
        <dbReference type="ARBA" id="ARBA00006249"/>
    </source>
</evidence>
<evidence type="ECO:0000256" key="4">
    <source>
        <dbReference type="ARBA" id="ARBA00022723"/>
    </source>
</evidence>
<reference evidence="11 12" key="1">
    <citation type="submission" date="2015-07" db="EMBL/GenBank/DDBJ databases">
        <title>Comparative genomics of the Sigatoka disease complex on banana suggests a link between parallel evolutionary changes in Pseudocercospora fijiensis and Pseudocercospora eumusae and increased virulence on the banana host.</title>
        <authorList>
            <person name="Chang T.-C."/>
            <person name="Salvucci A."/>
            <person name="Crous P.W."/>
            <person name="Stergiopoulos I."/>
        </authorList>
    </citation>
    <scope>NUCLEOTIDE SEQUENCE [LARGE SCALE GENOMIC DNA]</scope>
    <source>
        <strain evidence="11 12">CBS 114824</strain>
    </source>
</reference>
<dbReference type="GO" id="GO:0046872">
    <property type="term" value="F:metal ion binding"/>
    <property type="evidence" value="ECO:0007669"/>
    <property type="project" value="UniProtKB-KW"/>
</dbReference>
<feature type="chain" id="PRO_5007747365" description="Carboxylic ester hydrolase" evidence="9">
    <location>
        <begin position="19"/>
        <end position="1037"/>
    </location>
</feature>
<dbReference type="PANTHER" id="PTHR33938">
    <property type="entry name" value="FERULOYL ESTERASE B-RELATED"/>
    <property type="match status" value="1"/>
</dbReference>
<dbReference type="ESTHER" id="9pezi-a0a139hn14.2">
    <property type="family name" value="Tannase"/>
</dbReference>
<evidence type="ECO:0000259" key="10">
    <source>
        <dbReference type="Pfam" id="PF00135"/>
    </source>
</evidence>
<dbReference type="InterPro" id="IPR011118">
    <property type="entry name" value="Tannase/feruloyl_esterase"/>
</dbReference>
<dbReference type="OrthoDB" id="3039123at2759"/>
<comment type="similarity">
    <text evidence="1">Belongs to the type-B carboxylesterase/lipase family.</text>
</comment>
<evidence type="ECO:0000256" key="7">
    <source>
        <dbReference type="ARBA" id="ARBA00022837"/>
    </source>
</evidence>
<dbReference type="AlphaFoldDB" id="A0A139HN14"/>
<keyword evidence="6 9" id="KW-0378">Hydrolase</keyword>
<dbReference type="Gene3D" id="3.40.50.1820">
    <property type="entry name" value="alpha/beta hydrolase"/>
    <property type="match status" value="2"/>
</dbReference>
<dbReference type="STRING" id="321146.A0A139HN14"/>
<feature type="domain" description="Carboxylesterase type B" evidence="10">
    <location>
        <begin position="32"/>
        <end position="364"/>
    </location>
</feature>
<dbReference type="ESTHER" id="9pezi-a0a139hn14.1">
    <property type="family name" value="Fungal_carboxylesterase_lipase"/>
</dbReference>
<keyword evidence="5 9" id="KW-0732">Signal</keyword>
<organism evidence="11 12">
    <name type="scientific">Pseudocercospora eumusae</name>
    <dbReference type="NCBI Taxonomy" id="321146"/>
    <lineage>
        <taxon>Eukaryota</taxon>
        <taxon>Fungi</taxon>
        <taxon>Dikarya</taxon>
        <taxon>Ascomycota</taxon>
        <taxon>Pezizomycotina</taxon>
        <taxon>Dothideomycetes</taxon>
        <taxon>Dothideomycetidae</taxon>
        <taxon>Mycosphaerellales</taxon>
        <taxon>Mycosphaerellaceae</taxon>
        <taxon>Pseudocercospora</taxon>
    </lineage>
</organism>
<dbReference type="EMBL" id="LFZN01000027">
    <property type="protein sequence ID" value="KXT03803.1"/>
    <property type="molecule type" value="Genomic_DNA"/>
</dbReference>
<gene>
    <name evidence="11" type="ORF">AC578_731</name>
</gene>
<dbReference type="InterPro" id="IPR029058">
    <property type="entry name" value="AB_hydrolase_fold"/>
</dbReference>
<sequence length="1037" mass="112822">MRVGTLLSASLTLAGALAVGHEEQRHPFGDNLTVSTTSGRLHGKIEDKYPSVRQFLGIPYAQPPLGDLRWATPKRLWQPDARIAATEYTPQCIQGGGGGGPTIYSEELADPDNAAFVKDMGVSEDCLTLSVYAPAVNSTKSEPLPVLIWVHGGGWQFGGGSLQQIPTQWINRTPTHIVVSIMYRLNIFGFPGGVKALEDWNLGYLDQRLAVEWVRDNIEAFGGDPSRITLWGQSAGAGSVDAYTYAWPEDPIANGIIQVSNPPIIATWGDKTGMNFSGVAASLGCDDEDELACMRKVPAMDIANALPAPGSPSGLFYPTVDDKVVFANRTERMLSGKAAKPTIIGTNKDEGIGNIPYDPNGANQTAAHEMLLTAFFCPVTDIVEARQQADLLTFRFLYSGNFTNLSPKPWMSAYHGAEISMLFGTHSNVRGNGTQSQDAGAWVKVGTTTRHLLTTGYTCTYPSHLFHLTSSRILTKSAAMRYTLTLLSLAASSHAATTGCTVENFKQTLPDARGVKIVDVHAEEIKQWDHYEFVTPAIPALPAEIRPIDFCNVTVSYTHPGIGDSIRINVWLPLDEMEWTGRFLGQGGGGWCAGNEGALAAGVSLGFASANTDSGHSFFGDFVFRSLNSSDWGLLSPGNVNLHLLQNFGYRSLDEMTQIAKAITEHYYDKKIVYSYWNGCSTGGRQGLVLAQRYPELYDGILAAAPAINWVTFLVTEHYAHVKMRELNYVPPPCEFKAITAAAVQACDKIDGIEDGIISAPDLCDFQASSVVGRKFGCGGKTRKISKKAAEIAQAVWTGPIRKDKPIWYGLNPEVQLMGYEPLFTGLANTICEEGSKNCKSAPFPVSADYLKTWLIKDQDHDITTIDEKGFDQLLKISRQEYHSLLDSADPDLHHFKASGGKILTWHGLTDQLIPPGGTKDYYQRVKAEVPDIDSFFRHFEAPGVAHCFGGPGAIPITAMTSLLQWVEQGVAPEFLDGQSLPMPGAPPEAFKNFTRPICRFPKYAVYKGGDVNVAASFACEEDFSGLVKVGKGRDEL</sequence>
<feature type="signal peptide" evidence="9">
    <location>
        <begin position="1"/>
        <end position="18"/>
    </location>
</feature>
<evidence type="ECO:0000256" key="3">
    <source>
        <dbReference type="ARBA" id="ARBA00022487"/>
    </source>
</evidence>
<keyword evidence="8" id="KW-1015">Disulfide bond</keyword>
<evidence type="ECO:0000313" key="12">
    <source>
        <dbReference type="Proteomes" id="UP000070133"/>
    </source>
</evidence>
<keyword evidence="12" id="KW-1185">Reference proteome</keyword>
<keyword evidence="3" id="KW-0719">Serine esterase</keyword>
<evidence type="ECO:0000256" key="9">
    <source>
        <dbReference type="RuleBase" id="RU361238"/>
    </source>
</evidence>
<dbReference type="Pfam" id="PF07519">
    <property type="entry name" value="Tannase"/>
    <property type="match status" value="1"/>
</dbReference>
<dbReference type="InterPro" id="IPR019819">
    <property type="entry name" value="Carboxylesterase_B_CS"/>
</dbReference>
<dbReference type="InterPro" id="IPR002018">
    <property type="entry name" value="CarbesteraseB"/>
</dbReference>
<dbReference type="InterPro" id="IPR019826">
    <property type="entry name" value="Carboxylesterase_B_AS"/>
</dbReference>
<dbReference type="PANTHER" id="PTHR33938:SF8">
    <property type="entry name" value="CARBOXYLIC ESTER HYDROLASE"/>
    <property type="match status" value="1"/>
</dbReference>
<evidence type="ECO:0000256" key="8">
    <source>
        <dbReference type="ARBA" id="ARBA00023157"/>
    </source>
</evidence>
<evidence type="ECO:0000256" key="1">
    <source>
        <dbReference type="ARBA" id="ARBA00005964"/>
    </source>
</evidence>
<evidence type="ECO:0000313" key="11">
    <source>
        <dbReference type="EMBL" id="KXT03803.1"/>
    </source>
</evidence>
<evidence type="ECO:0000256" key="6">
    <source>
        <dbReference type="ARBA" id="ARBA00022801"/>
    </source>
</evidence>
<dbReference type="PROSITE" id="PS00941">
    <property type="entry name" value="CARBOXYLESTERASE_B_2"/>
    <property type="match status" value="1"/>
</dbReference>
<dbReference type="GO" id="GO:0030600">
    <property type="term" value="F:feruloyl esterase activity"/>
    <property type="evidence" value="ECO:0007669"/>
    <property type="project" value="UniProtKB-ARBA"/>
</dbReference>
<comment type="similarity">
    <text evidence="2 9">Belongs to the tannase family.</text>
</comment>
<comment type="caution">
    <text evidence="11">The sequence shown here is derived from an EMBL/GenBank/DDBJ whole genome shotgun (WGS) entry which is preliminary data.</text>
</comment>
<dbReference type="Proteomes" id="UP000070133">
    <property type="component" value="Unassembled WGS sequence"/>
</dbReference>
<evidence type="ECO:0000256" key="5">
    <source>
        <dbReference type="ARBA" id="ARBA00022729"/>
    </source>
</evidence>
<dbReference type="PROSITE" id="PS00122">
    <property type="entry name" value="CARBOXYLESTERASE_B_1"/>
    <property type="match status" value="1"/>
</dbReference>
<name>A0A139HN14_9PEZI</name>
<keyword evidence="4" id="KW-0479">Metal-binding</keyword>
<dbReference type="SUPFAM" id="SSF53474">
    <property type="entry name" value="alpha/beta-Hydrolases"/>
    <property type="match status" value="2"/>
</dbReference>
<dbReference type="EC" id="3.1.1.-" evidence="9"/>
<keyword evidence="7" id="KW-0106">Calcium</keyword>
<protein>
    <recommendedName>
        <fullName evidence="9">Carboxylic ester hydrolase</fullName>
        <ecNumber evidence="9">3.1.1.-</ecNumber>
    </recommendedName>
</protein>
<dbReference type="Pfam" id="PF00135">
    <property type="entry name" value="COesterase"/>
    <property type="match status" value="1"/>
</dbReference>